<accession>A0ABR1P0L3</accession>
<evidence type="ECO:0000313" key="3">
    <source>
        <dbReference type="EMBL" id="KAK7722846.1"/>
    </source>
</evidence>
<evidence type="ECO:0000256" key="2">
    <source>
        <dbReference type="SAM" id="Phobius"/>
    </source>
</evidence>
<feature type="compositionally biased region" description="Low complexity" evidence="1">
    <location>
        <begin position="1"/>
        <end position="18"/>
    </location>
</feature>
<dbReference type="Proteomes" id="UP001430848">
    <property type="component" value="Unassembled WGS sequence"/>
</dbReference>
<reference evidence="3 4" key="1">
    <citation type="submission" date="2024-02" db="EMBL/GenBank/DDBJ databases">
        <title>De novo assembly and annotation of 12 fungi associated with fruit tree decline syndrome in Ontario, Canada.</title>
        <authorList>
            <person name="Sulman M."/>
            <person name="Ellouze W."/>
            <person name="Ilyukhin E."/>
        </authorList>
    </citation>
    <scope>NUCLEOTIDE SEQUENCE [LARGE SCALE GENOMIC DNA]</scope>
    <source>
        <strain evidence="3 4">M169</strain>
    </source>
</reference>
<keyword evidence="2" id="KW-1133">Transmembrane helix</keyword>
<evidence type="ECO:0000256" key="1">
    <source>
        <dbReference type="SAM" id="MobiDB-lite"/>
    </source>
</evidence>
<feature type="transmembrane region" description="Helical" evidence="2">
    <location>
        <begin position="167"/>
        <end position="190"/>
    </location>
</feature>
<feature type="compositionally biased region" description="Basic and acidic residues" evidence="1">
    <location>
        <begin position="90"/>
        <end position="113"/>
    </location>
</feature>
<evidence type="ECO:0008006" key="5">
    <source>
        <dbReference type="Google" id="ProtNLM"/>
    </source>
</evidence>
<evidence type="ECO:0000313" key="4">
    <source>
        <dbReference type="Proteomes" id="UP001430848"/>
    </source>
</evidence>
<name>A0ABR1P0L3_DIAER</name>
<dbReference type="EMBL" id="JAKNSF020000064">
    <property type="protein sequence ID" value="KAK7722846.1"/>
    <property type="molecule type" value="Genomic_DNA"/>
</dbReference>
<feature type="compositionally biased region" description="Polar residues" evidence="1">
    <location>
        <begin position="55"/>
        <end position="65"/>
    </location>
</feature>
<protein>
    <recommendedName>
        <fullName evidence="5">Transmembrane protein</fullName>
    </recommendedName>
</protein>
<proteinExistence type="predicted"/>
<keyword evidence="2" id="KW-0472">Membrane</keyword>
<sequence length="193" mass="21267">MQHSGSTTSASSAVSQVSKPVTLEERPTMNQTESTRPKPSKISHITNPLKKASSIFDQKLQNLRSRVSKSKAVGEQGEKPESLRTSSPKAVKEPTHESEPAVDSEKANKDEVKKTRRDARRAKWAAMRESLKKFGRLAGKAAVFTGAVILGFIFGPILIAFELIMSLVVIVIGLVLQLVEIIFTPCIICFDWY</sequence>
<feature type="region of interest" description="Disordered" evidence="1">
    <location>
        <begin position="1"/>
        <end position="117"/>
    </location>
</feature>
<feature type="transmembrane region" description="Helical" evidence="2">
    <location>
        <begin position="137"/>
        <end position="161"/>
    </location>
</feature>
<comment type="caution">
    <text evidence="3">The sequence shown here is derived from an EMBL/GenBank/DDBJ whole genome shotgun (WGS) entry which is preliminary data.</text>
</comment>
<organism evidence="3 4">
    <name type="scientific">Diaporthe eres</name>
    <name type="common">Phomopsis oblonga</name>
    <dbReference type="NCBI Taxonomy" id="83184"/>
    <lineage>
        <taxon>Eukaryota</taxon>
        <taxon>Fungi</taxon>
        <taxon>Dikarya</taxon>
        <taxon>Ascomycota</taxon>
        <taxon>Pezizomycotina</taxon>
        <taxon>Sordariomycetes</taxon>
        <taxon>Sordariomycetidae</taxon>
        <taxon>Diaporthales</taxon>
        <taxon>Diaporthaceae</taxon>
        <taxon>Diaporthe</taxon>
        <taxon>Diaporthe eres species complex</taxon>
    </lineage>
</organism>
<keyword evidence="2" id="KW-0812">Transmembrane</keyword>
<keyword evidence="4" id="KW-1185">Reference proteome</keyword>
<gene>
    <name evidence="3" type="ORF">SLS63_009120</name>
</gene>